<proteinExistence type="predicted"/>
<sequence length="345" mass="37928">MHHTSADSAKWIPPLCLSADADLALQQSAFQQLGKLFGFGLAALSAACLLRMHAYAVKEDMLPQMINAQGSSGAETSRKGEVQEDPWSSTAAEQPSDELTAARAGTEKLRVRLGATRRDPQDVISRYLRLPEPPRLPGMLPTPSDRPSDSAELCSFRSIEQMTDDMRHVTVMELHKQIKETMDTLQSLQLRLFAMEGVSSNEETGQETVSCSSSLGEQDTSGFYTPTGKAPDMMLKQEESTNSERSDEEAAGCKSPRSVENRSEASTLCSVQTNSQHDFLFLDGVPMHQSLQHCQEADDFIFVHQQSRETGDSPAKEGSGPNSANSVQTFFQTVMSKSFAREIHF</sequence>
<feature type="transmembrane region" description="Helical" evidence="2">
    <location>
        <begin position="36"/>
        <end position="57"/>
    </location>
</feature>
<accession>A0A7S0HN11</accession>
<name>A0A7S0HN11_9CRYP</name>
<evidence type="ECO:0000313" key="3">
    <source>
        <dbReference type="EMBL" id="CAD8486914.1"/>
    </source>
</evidence>
<protein>
    <submittedName>
        <fullName evidence="3">Uncharacterized protein</fullName>
    </submittedName>
</protein>
<evidence type="ECO:0000256" key="1">
    <source>
        <dbReference type="SAM" id="MobiDB-lite"/>
    </source>
</evidence>
<reference evidence="3" key="1">
    <citation type="submission" date="2021-01" db="EMBL/GenBank/DDBJ databases">
        <authorList>
            <person name="Corre E."/>
            <person name="Pelletier E."/>
            <person name="Niang G."/>
            <person name="Scheremetjew M."/>
            <person name="Finn R."/>
            <person name="Kale V."/>
            <person name="Holt S."/>
            <person name="Cochrane G."/>
            <person name="Meng A."/>
            <person name="Brown T."/>
            <person name="Cohen L."/>
        </authorList>
    </citation>
    <scope>NUCLEOTIDE SEQUENCE</scope>
    <source>
        <strain evidence="3">CCMP325</strain>
    </source>
</reference>
<gene>
    <name evidence="3" type="ORF">HPHI1048_LOCUS11990</name>
</gene>
<organism evidence="3">
    <name type="scientific">Hanusia phi</name>
    <dbReference type="NCBI Taxonomy" id="3032"/>
    <lineage>
        <taxon>Eukaryota</taxon>
        <taxon>Cryptophyceae</taxon>
        <taxon>Pyrenomonadales</taxon>
        <taxon>Geminigeraceae</taxon>
        <taxon>Hanusia</taxon>
    </lineage>
</organism>
<feature type="compositionally biased region" description="Polar residues" evidence="1">
    <location>
        <begin position="201"/>
        <end position="224"/>
    </location>
</feature>
<dbReference type="AlphaFoldDB" id="A0A7S0HN11"/>
<evidence type="ECO:0000256" key="2">
    <source>
        <dbReference type="SAM" id="Phobius"/>
    </source>
</evidence>
<keyword evidence="2" id="KW-0812">Transmembrane</keyword>
<feature type="region of interest" description="Disordered" evidence="1">
    <location>
        <begin position="201"/>
        <end position="263"/>
    </location>
</feature>
<keyword evidence="2" id="KW-1133">Transmembrane helix</keyword>
<dbReference type="EMBL" id="HBEO01017645">
    <property type="protein sequence ID" value="CAD8486914.1"/>
    <property type="molecule type" value="Transcribed_RNA"/>
</dbReference>
<feature type="region of interest" description="Disordered" evidence="1">
    <location>
        <begin position="69"/>
        <end position="105"/>
    </location>
</feature>
<feature type="compositionally biased region" description="Basic and acidic residues" evidence="1">
    <location>
        <begin position="235"/>
        <end position="245"/>
    </location>
</feature>
<keyword evidence="2" id="KW-0472">Membrane</keyword>